<evidence type="ECO:0000313" key="2">
    <source>
        <dbReference type="Proteomes" id="UP001157006"/>
    </source>
</evidence>
<dbReference type="EMBL" id="OX451739">
    <property type="protein sequence ID" value="CAI8608682.1"/>
    <property type="molecule type" value="Genomic_DNA"/>
</dbReference>
<proteinExistence type="predicted"/>
<protein>
    <submittedName>
        <fullName evidence="1">Uncharacterized protein</fullName>
    </submittedName>
</protein>
<dbReference type="Pfam" id="PF14223">
    <property type="entry name" value="Retrotran_gag_2"/>
    <property type="match status" value="1"/>
</dbReference>
<accession>A0AAV1AGV1</accession>
<dbReference type="Proteomes" id="UP001157006">
    <property type="component" value="Chromosome 4"/>
</dbReference>
<reference evidence="1 2" key="1">
    <citation type="submission" date="2023-01" db="EMBL/GenBank/DDBJ databases">
        <authorList>
            <person name="Kreplak J."/>
        </authorList>
    </citation>
    <scope>NUCLEOTIDE SEQUENCE [LARGE SCALE GENOMIC DNA]</scope>
</reference>
<evidence type="ECO:0000313" key="1">
    <source>
        <dbReference type="EMBL" id="CAI8608682.1"/>
    </source>
</evidence>
<keyword evidence="2" id="KW-1185">Reference proteome</keyword>
<organism evidence="1 2">
    <name type="scientific">Vicia faba</name>
    <name type="common">Broad bean</name>
    <name type="synonym">Faba vulgaris</name>
    <dbReference type="NCBI Taxonomy" id="3906"/>
    <lineage>
        <taxon>Eukaryota</taxon>
        <taxon>Viridiplantae</taxon>
        <taxon>Streptophyta</taxon>
        <taxon>Embryophyta</taxon>
        <taxon>Tracheophyta</taxon>
        <taxon>Spermatophyta</taxon>
        <taxon>Magnoliopsida</taxon>
        <taxon>eudicotyledons</taxon>
        <taxon>Gunneridae</taxon>
        <taxon>Pentapetalae</taxon>
        <taxon>rosids</taxon>
        <taxon>fabids</taxon>
        <taxon>Fabales</taxon>
        <taxon>Fabaceae</taxon>
        <taxon>Papilionoideae</taxon>
        <taxon>50 kb inversion clade</taxon>
        <taxon>NPAAA clade</taxon>
        <taxon>Hologalegina</taxon>
        <taxon>IRL clade</taxon>
        <taxon>Fabeae</taxon>
        <taxon>Vicia</taxon>
    </lineage>
</organism>
<gene>
    <name evidence="1" type="ORF">VFH_IV097520</name>
</gene>
<name>A0AAV1AGV1_VICFA</name>
<dbReference type="PANTHER" id="PTHR35317">
    <property type="entry name" value="OS04G0629600 PROTEIN"/>
    <property type="match status" value="1"/>
</dbReference>
<dbReference type="AlphaFoldDB" id="A0AAV1AGV1"/>
<dbReference type="PANTHER" id="PTHR35317:SF23">
    <property type="entry name" value="OS04G0629600 PROTEIN"/>
    <property type="match status" value="1"/>
</dbReference>
<sequence length="153" mass="17665">MTTNLKVHNVWSFVDGLQRGADEVVRKKDQLALSQIYQGIDYSVFEKIANAKTTKEACDILKLLDKGVEKALKFKLQSLHREYERYKMSNSETVERYFSRVLNLVNKMKVYGEDIPDSKVVEKILRTMSMKFDHVMTTIIESHDTATLSVAEL</sequence>